<sequence length="92" mass="9792">MRQIIGTIAPYPAAIALSRMSAMIFGTPPTFADVIASIEALEHQLNNAATDVSGIGGTLAKEETQVDSLASGRAERHGHRREARPASFDDFP</sequence>
<evidence type="ECO:0000256" key="1">
    <source>
        <dbReference type="SAM" id="MobiDB-lite"/>
    </source>
</evidence>
<accession>A0A508WRL4</accession>
<gene>
    <name evidence="2" type="ORF">EMEDMD4_1340004</name>
</gene>
<name>A0A508WRL4_9HYPH</name>
<dbReference type="Proteomes" id="UP000507954">
    <property type="component" value="Unassembled WGS sequence"/>
</dbReference>
<dbReference type="EMBL" id="CABFNB010000040">
    <property type="protein sequence ID" value="VTZ60158.1"/>
    <property type="molecule type" value="Genomic_DNA"/>
</dbReference>
<protein>
    <submittedName>
        <fullName evidence="2">Uncharacterized protein</fullName>
    </submittedName>
</protein>
<feature type="region of interest" description="Disordered" evidence="1">
    <location>
        <begin position="63"/>
        <end position="92"/>
    </location>
</feature>
<evidence type="ECO:0000313" key="2">
    <source>
        <dbReference type="EMBL" id="VTZ60158.1"/>
    </source>
</evidence>
<dbReference type="AlphaFoldDB" id="A0A508WRL4"/>
<reference evidence="2" key="1">
    <citation type="submission" date="2019-06" db="EMBL/GenBank/DDBJ databases">
        <authorList>
            <person name="Le Quere A."/>
            <person name="Colella S."/>
        </authorList>
    </citation>
    <scope>NUCLEOTIDE SEQUENCE</scope>
    <source>
        <strain evidence="2">EmedicaeMD41</strain>
    </source>
</reference>
<proteinExistence type="predicted"/>
<organism evidence="2">
    <name type="scientific">Sinorhizobium medicae</name>
    <dbReference type="NCBI Taxonomy" id="110321"/>
    <lineage>
        <taxon>Bacteria</taxon>
        <taxon>Pseudomonadati</taxon>
        <taxon>Pseudomonadota</taxon>
        <taxon>Alphaproteobacteria</taxon>
        <taxon>Hyphomicrobiales</taxon>
        <taxon>Rhizobiaceae</taxon>
        <taxon>Sinorhizobium/Ensifer group</taxon>
        <taxon>Sinorhizobium</taxon>
    </lineage>
</organism>